<accession>A0A8D8CYG7</accession>
<dbReference type="AlphaFoldDB" id="A0A8D8CYG7"/>
<dbReference type="EMBL" id="HBUE01141734">
    <property type="protein sequence ID" value="CAG6501079.1"/>
    <property type="molecule type" value="Transcribed_RNA"/>
</dbReference>
<name>A0A8D8CYG7_CULPI</name>
<protein>
    <submittedName>
        <fullName evidence="1">(northern house mosquito) hypothetical protein</fullName>
    </submittedName>
</protein>
<sequence length="101" mass="11390">MSHPRSSWPGGSDRRGQLGTIAGRFKDEFYIEPGRFRLPGANLGRTSGRRQVILVDVTGQQRSKRQKYRYQEDLQQKEAPQEQLDVHLGMLHSGTVAPGIT</sequence>
<reference evidence="1" key="1">
    <citation type="submission" date="2021-05" db="EMBL/GenBank/DDBJ databases">
        <authorList>
            <person name="Alioto T."/>
            <person name="Alioto T."/>
            <person name="Gomez Garrido J."/>
        </authorList>
    </citation>
    <scope>NUCLEOTIDE SEQUENCE</scope>
</reference>
<organism evidence="1">
    <name type="scientific">Culex pipiens</name>
    <name type="common">House mosquito</name>
    <dbReference type="NCBI Taxonomy" id="7175"/>
    <lineage>
        <taxon>Eukaryota</taxon>
        <taxon>Metazoa</taxon>
        <taxon>Ecdysozoa</taxon>
        <taxon>Arthropoda</taxon>
        <taxon>Hexapoda</taxon>
        <taxon>Insecta</taxon>
        <taxon>Pterygota</taxon>
        <taxon>Neoptera</taxon>
        <taxon>Endopterygota</taxon>
        <taxon>Diptera</taxon>
        <taxon>Nematocera</taxon>
        <taxon>Culicoidea</taxon>
        <taxon>Culicidae</taxon>
        <taxon>Culicinae</taxon>
        <taxon>Culicini</taxon>
        <taxon>Culex</taxon>
        <taxon>Culex</taxon>
    </lineage>
</organism>
<proteinExistence type="predicted"/>
<evidence type="ECO:0000313" key="1">
    <source>
        <dbReference type="EMBL" id="CAG6501079.1"/>
    </source>
</evidence>